<keyword evidence="3" id="KW-0460">Magnesium</keyword>
<dbReference type="InterPro" id="IPR006439">
    <property type="entry name" value="HAD-SF_hydro_IA"/>
</dbReference>
<gene>
    <name evidence="5" type="ORF">CK501_11220</name>
</gene>
<dbReference type="InterPro" id="IPR050155">
    <property type="entry name" value="HAD-like_hydrolase_sf"/>
</dbReference>
<dbReference type="GO" id="GO:0005829">
    <property type="term" value="C:cytosol"/>
    <property type="evidence" value="ECO:0007669"/>
    <property type="project" value="TreeGrafter"/>
</dbReference>
<keyword evidence="4" id="KW-0119">Carbohydrate metabolism</keyword>
<keyword evidence="2" id="KW-0378">Hydrolase</keyword>
<proteinExistence type="predicted"/>
<evidence type="ECO:0000256" key="1">
    <source>
        <dbReference type="ARBA" id="ARBA00022723"/>
    </source>
</evidence>
<dbReference type="Gene3D" id="3.40.50.1000">
    <property type="entry name" value="HAD superfamily/HAD-like"/>
    <property type="match status" value="1"/>
</dbReference>
<evidence type="ECO:0000256" key="2">
    <source>
        <dbReference type="ARBA" id="ARBA00022801"/>
    </source>
</evidence>
<evidence type="ECO:0000256" key="4">
    <source>
        <dbReference type="ARBA" id="ARBA00023277"/>
    </source>
</evidence>
<dbReference type="InterPro" id="IPR041492">
    <property type="entry name" value="HAD_2"/>
</dbReference>
<evidence type="ECO:0000313" key="5">
    <source>
        <dbReference type="EMBL" id="PAU80200.1"/>
    </source>
</evidence>
<evidence type="ECO:0000313" key="6">
    <source>
        <dbReference type="Proteomes" id="UP000218896"/>
    </source>
</evidence>
<dbReference type="SFLD" id="SFLDG01129">
    <property type="entry name" value="C1.5:_HAD__Beta-PGM__Phosphata"/>
    <property type="match status" value="1"/>
</dbReference>
<accession>A0A2A2F5X3</accession>
<evidence type="ECO:0000256" key="3">
    <source>
        <dbReference type="ARBA" id="ARBA00022842"/>
    </source>
</evidence>
<keyword evidence="1" id="KW-0479">Metal-binding</keyword>
<dbReference type="NCBIfam" id="TIGR01549">
    <property type="entry name" value="HAD-SF-IA-v1"/>
    <property type="match status" value="1"/>
</dbReference>
<dbReference type="PANTHER" id="PTHR43434:SF23">
    <property type="entry name" value="PHOSPHOGLYCOLATE PHOSPHATASE"/>
    <property type="match status" value="1"/>
</dbReference>
<dbReference type="SFLD" id="SFLDG01135">
    <property type="entry name" value="C1.5.6:_HAD__Beta-PGM__Phospha"/>
    <property type="match status" value="1"/>
</dbReference>
<reference evidence="5 6" key="1">
    <citation type="submission" date="2017-08" db="EMBL/GenBank/DDBJ databases">
        <title>Halovibrio sewagensis sp. nov., isolated from wastewater of high salinity.</title>
        <authorList>
            <person name="Dong X."/>
            <person name="Zhang G."/>
        </authorList>
    </citation>
    <scope>NUCLEOTIDE SEQUENCE [LARGE SCALE GENOMIC DNA]</scope>
    <source>
        <strain evidence="5 6">YL5-2</strain>
    </source>
</reference>
<dbReference type="InterPro" id="IPR023214">
    <property type="entry name" value="HAD_sf"/>
</dbReference>
<dbReference type="EMBL" id="NSKD01000004">
    <property type="protein sequence ID" value="PAU80200.1"/>
    <property type="molecule type" value="Genomic_DNA"/>
</dbReference>
<dbReference type="PANTHER" id="PTHR43434">
    <property type="entry name" value="PHOSPHOGLYCOLATE PHOSPHATASE"/>
    <property type="match status" value="1"/>
</dbReference>
<dbReference type="Gene3D" id="1.10.150.240">
    <property type="entry name" value="Putative phosphatase, domain 2"/>
    <property type="match status" value="1"/>
</dbReference>
<keyword evidence="6" id="KW-1185">Reference proteome</keyword>
<dbReference type="FunFam" id="3.40.50.1000:FF:000022">
    <property type="entry name" value="Phosphoglycolate phosphatase"/>
    <property type="match status" value="1"/>
</dbReference>
<dbReference type="Pfam" id="PF13419">
    <property type="entry name" value="HAD_2"/>
    <property type="match status" value="1"/>
</dbReference>
<dbReference type="GO" id="GO:0046872">
    <property type="term" value="F:metal ion binding"/>
    <property type="evidence" value="ECO:0007669"/>
    <property type="project" value="UniProtKB-KW"/>
</dbReference>
<dbReference type="InterPro" id="IPR023198">
    <property type="entry name" value="PGP-like_dom2"/>
</dbReference>
<dbReference type="OrthoDB" id="9776368at2"/>
<dbReference type="NCBIfam" id="TIGR01509">
    <property type="entry name" value="HAD-SF-IA-v3"/>
    <property type="match status" value="1"/>
</dbReference>
<dbReference type="AlphaFoldDB" id="A0A2A2F5X3"/>
<dbReference type="InterPro" id="IPR036412">
    <property type="entry name" value="HAD-like_sf"/>
</dbReference>
<dbReference type="PRINTS" id="PR00413">
    <property type="entry name" value="HADHALOGNASE"/>
</dbReference>
<comment type="caution">
    <text evidence="5">The sequence shown here is derived from an EMBL/GenBank/DDBJ whole genome shotgun (WGS) entry which is preliminary data.</text>
</comment>
<organism evidence="5 6">
    <name type="scientific">Halovibrio salipaludis</name>
    <dbReference type="NCBI Taxonomy" id="2032626"/>
    <lineage>
        <taxon>Bacteria</taxon>
        <taxon>Pseudomonadati</taxon>
        <taxon>Pseudomonadota</taxon>
        <taxon>Gammaproteobacteria</taxon>
        <taxon>Oceanospirillales</taxon>
        <taxon>Halomonadaceae</taxon>
        <taxon>Halovibrio</taxon>
    </lineage>
</organism>
<dbReference type="SUPFAM" id="SSF56784">
    <property type="entry name" value="HAD-like"/>
    <property type="match status" value="1"/>
</dbReference>
<dbReference type="Proteomes" id="UP000218896">
    <property type="component" value="Unassembled WGS sequence"/>
</dbReference>
<dbReference type="GO" id="GO:0006281">
    <property type="term" value="P:DNA repair"/>
    <property type="evidence" value="ECO:0007669"/>
    <property type="project" value="TreeGrafter"/>
</dbReference>
<dbReference type="RefSeq" id="WP_095617817.1">
    <property type="nucleotide sequence ID" value="NZ_NSKD01000004.1"/>
</dbReference>
<sequence>MSRFSAILFDLDGTLLDTAPDFIWCLNTQRARHSLPQLDEHSIRRVVSNGARGLVQLGFGLRPGDRGYDDRHAELLELYISHIAVHTRLFPGLAEVLAHLEAKQVPWGIVTNKASQYTLKLLEDMDLLKRCASVVCPDHVANTKPDPEPVLLAAEQIGVAPETCLYAGDHRRDIESGLAAGMTTVAARYGYLGADENVADWNAHHIIDHGRELFHLIDTHRPETDSA</sequence>
<protein>
    <submittedName>
        <fullName evidence="5">Phosphoglycolate phosphatase</fullName>
    </submittedName>
</protein>
<dbReference type="GO" id="GO:0008967">
    <property type="term" value="F:phosphoglycolate phosphatase activity"/>
    <property type="evidence" value="ECO:0007669"/>
    <property type="project" value="TreeGrafter"/>
</dbReference>
<dbReference type="SFLD" id="SFLDS00003">
    <property type="entry name" value="Haloacid_Dehalogenase"/>
    <property type="match status" value="1"/>
</dbReference>
<name>A0A2A2F5X3_9GAMM</name>